<dbReference type="Proteomes" id="UP000076858">
    <property type="component" value="Unassembled WGS sequence"/>
</dbReference>
<sequence length="86" mass="9985">MKKINGEEQKKQKTNVSKKIHHSFFLRFVTSIYTNGFYTLTAGLCYMPLSCDHDPNICGQYSRQHPFPNGGTFLPHRWLAFSSMVR</sequence>
<accession>A0A164KUB9</accession>
<keyword evidence="2" id="KW-1185">Reference proteome</keyword>
<evidence type="ECO:0000313" key="2">
    <source>
        <dbReference type="Proteomes" id="UP000076858"/>
    </source>
</evidence>
<comment type="caution">
    <text evidence="1">The sequence shown here is derived from an EMBL/GenBank/DDBJ whole genome shotgun (WGS) entry which is preliminary data.</text>
</comment>
<dbReference type="EMBL" id="LRGB01003257">
    <property type="protein sequence ID" value="KZS03541.1"/>
    <property type="molecule type" value="Genomic_DNA"/>
</dbReference>
<name>A0A164KUB9_9CRUS</name>
<dbReference type="AlphaFoldDB" id="A0A164KUB9"/>
<protein>
    <submittedName>
        <fullName evidence="1">Uncharacterized protein</fullName>
    </submittedName>
</protein>
<organism evidence="1 2">
    <name type="scientific">Daphnia magna</name>
    <dbReference type="NCBI Taxonomy" id="35525"/>
    <lineage>
        <taxon>Eukaryota</taxon>
        <taxon>Metazoa</taxon>
        <taxon>Ecdysozoa</taxon>
        <taxon>Arthropoda</taxon>
        <taxon>Crustacea</taxon>
        <taxon>Branchiopoda</taxon>
        <taxon>Diplostraca</taxon>
        <taxon>Cladocera</taxon>
        <taxon>Anomopoda</taxon>
        <taxon>Daphniidae</taxon>
        <taxon>Daphnia</taxon>
    </lineage>
</organism>
<reference evidence="1 2" key="1">
    <citation type="submission" date="2016-03" db="EMBL/GenBank/DDBJ databases">
        <title>EvidentialGene: Evidence-directed Construction of Genes on Genomes.</title>
        <authorList>
            <person name="Gilbert D.G."/>
            <person name="Choi J.-H."/>
            <person name="Mockaitis K."/>
            <person name="Colbourne J."/>
            <person name="Pfrender M."/>
        </authorList>
    </citation>
    <scope>NUCLEOTIDE SEQUENCE [LARGE SCALE GENOMIC DNA]</scope>
    <source>
        <strain evidence="1 2">Xinb3</strain>
        <tissue evidence="1">Complete organism</tissue>
    </source>
</reference>
<gene>
    <name evidence="1" type="ORF">APZ42_033758</name>
</gene>
<proteinExistence type="predicted"/>
<evidence type="ECO:0000313" key="1">
    <source>
        <dbReference type="EMBL" id="KZS03541.1"/>
    </source>
</evidence>